<protein>
    <recommendedName>
        <fullName evidence="5">Pilus assembly protein PilF</fullName>
    </recommendedName>
</protein>
<keyword evidence="4" id="KW-1185">Reference proteome</keyword>
<dbReference type="PANTHER" id="PTHR44227:SF3">
    <property type="entry name" value="PROTEIN O-MANNOSYL-TRANSFERASE TMTC4"/>
    <property type="match status" value="1"/>
</dbReference>
<evidence type="ECO:0000313" key="3">
    <source>
        <dbReference type="EMBL" id="CAB1368582.1"/>
    </source>
</evidence>
<proteinExistence type="predicted"/>
<dbReference type="Proteomes" id="UP000515733">
    <property type="component" value="Chromosome"/>
</dbReference>
<sequence length="653" mass="73021">MPCILRYWGLIAILFLTCLGYWGGLNGSFYFDDYGQIVWNAGLTMRELSWEELLAAATSSNAGPLGRPVAMGSFALEQFFLGVTPYHFKLVNLLIHLMNVVLLAFLTTELVRATHGESKESTQRKFRYSEIVLILTVTAWWAFHPLGVTGVLYIVQRMTSLSMLFSLIALWGYLWGRNKSLESGNISYLLFAVTVLVFGGLFSILTKENGALTFGFAWLIEIFVLRFRSANVRQERFLRAIGILAPILVFLVGLVFWWTHPDWLSSAYADRSFTLEQRLLTEARVGWFYLRQIVLPSSAALGLYHDGFPVSSSLWQPWTTVLAILGHALLCTLGWRLRKSHPLVAFGIAWFYMGHAVESTIIPLELVFEHRNYLPQYGVLLALVSLLTWSGSFFLKTRIMLLGGLIFLSLATTALRTQAMGERIAYPVYEAVRHPESSRANFDAGLIVAGAIGQDKKLAIEYYEQSRQFFDRSRSADPHTLAPFVGMMKLSSASGVPYPADYLDEFKQRLREGLPPRATSFLPRILGEQLSASKPIFSIEEGAQIYQAAIENPLLNGYARACWEAGYGLFLFNIVGDHASGLIAMRAAVADAPSHADLWVFLAAMLISSGDAMAAENAINEATRHDEKGYSRDDLIKLRQGLELLKSGKNVVR</sequence>
<dbReference type="RefSeq" id="WP_145769685.1">
    <property type="nucleotide sequence ID" value="NZ_LR778301.1"/>
</dbReference>
<evidence type="ECO:0000313" key="4">
    <source>
        <dbReference type="Proteomes" id="UP000515733"/>
    </source>
</evidence>
<keyword evidence="1" id="KW-0677">Repeat</keyword>
<organism evidence="3 4">
    <name type="scientific">Denitratisoma oestradiolicum</name>
    <dbReference type="NCBI Taxonomy" id="311182"/>
    <lineage>
        <taxon>Bacteria</taxon>
        <taxon>Pseudomonadati</taxon>
        <taxon>Pseudomonadota</taxon>
        <taxon>Betaproteobacteria</taxon>
        <taxon>Nitrosomonadales</taxon>
        <taxon>Sterolibacteriaceae</taxon>
        <taxon>Denitratisoma</taxon>
    </lineage>
</organism>
<dbReference type="InterPro" id="IPR052346">
    <property type="entry name" value="O-mannosyl-transferase_TMTC"/>
</dbReference>
<reference evidence="3 4" key="1">
    <citation type="submission" date="2020-03" db="EMBL/GenBank/DDBJ databases">
        <authorList>
            <consortium name="Genoscope - CEA"/>
            <person name="William W."/>
        </authorList>
    </citation>
    <scope>NUCLEOTIDE SEQUENCE [LARGE SCALE GENOMIC DNA]</scope>
    <source>
        <strain evidence="4">DSM 16959</strain>
    </source>
</reference>
<dbReference type="KEGG" id="doe:DENOEST_1417"/>
<evidence type="ECO:0008006" key="5">
    <source>
        <dbReference type="Google" id="ProtNLM"/>
    </source>
</evidence>
<evidence type="ECO:0000256" key="2">
    <source>
        <dbReference type="ARBA" id="ARBA00022803"/>
    </source>
</evidence>
<name>A0A6S6Y086_9PROT</name>
<gene>
    <name evidence="3" type="ORF">DENOEST_1417</name>
</gene>
<dbReference type="EMBL" id="LR778301">
    <property type="protein sequence ID" value="CAB1368582.1"/>
    <property type="molecule type" value="Genomic_DNA"/>
</dbReference>
<dbReference type="AlphaFoldDB" id="A0A6S6Y086"/>
<keyword evidence="2" id="KW-0802">TPR repeat</keyword>
<evidence type="ECO:0000256" key="1">
    <source>
        <dbReference type="ARBA" id="ARBA00022737"/>
    </source>
</evidence>
<accession>A0A6S6Y086</accession>
<dbReference type="PANTHER" id="PTHR44227">
    <property type="match status" value="1"/>
</dbReference>
<dbReference type="OrthoDB" id="8566379at2"/>